<dbReference type="PROSITE" id="PS00138">
    <property type="entry name" value="SUBTILASE_SER"/>
    <property type="match status" value="1"/>
</dbReference>
<name>A0AAV3NGW3_LITER</name>
<evidence type="ECO:0000259" key="9">
    <source>
        <dbReference type="Pfam" id="PF05922"/>
    </source>
</evidence>
<evidence type="ECO:0000313" key="12">
    <source>
        <dbReference type="Proteomes" id="UP001454036"/>
    </source>
</evidence>
<keyword evidence="3" id="KW-0732">Signal</keyword>
<dbReference type="InterPro" id="IPR010259">
    <property type="entry name" value="S8pro/Inhibitor_I9"/>
</dbReference>
<dbReference type="FunFam" id="3.40.50.200:FF:000006">
    <property type="entry name" value="Subtilisin-like protease SBT1.5"/>
    <property type="match status" value="1"/>
</dbReference>
<dbReference type="Proteomes" id="UP001454036">
    <property type="component" value="Unassembled WGS sequence"/>
</dbReference>
<dbReference type="EMBL" id="BAABME010000023">
    <property type="protein sequence ID" value="GAA0138592.1"/>
    <property type="molecule type" value="Genomic_DNA"/>
</dbReference>
<evidence type="ECO:0000259" key="8">
    <source>
        <dbReference type="Pfam" id="PF00082"/>
    </source>
</evidence>
<dbReference type="InterPro" id="IPR041469">
    <property type="entry name" value="Subtilisin-like_FN3"/>
</dbReference>
<dbReference type="PANTHER" id="PTHR10795">
    <property type="entry name" value="PROPROTEIN CONVERTASE SUBTILISIN/KEXIN"/>
    <property type="match status" value="1"/>
</dbReference>
<dbReference type="SUPFAM" id="SSF52743">
    <property type="entry name" value="Subtilisin-like"/>
    <property type="match status" value="1"/>
</dbReference>
<evidence type="ECO:0000256" key="6">
    <source>
        <dbReference type="PIRSR" id="PIRSR615500-1"/>
    </source>
</evidence>
<evidence type="ECO:0000256" key="4">
    <source>
        <dbReference type="ARBA" id="ARBA00022801"/>
    </source>
</evidence>
<dbReference type="PROSITE" id="PS51892">
    <property type="entry name" value="SUBTILASE"/>
    <property type="match status" value="1"/>
</dbReference>
<dbReference type="InterPro" id="IPR045051">
    <property type="entry name" value="SBT"/>
</dbReference>
<dbReference type="AlphaFoldDB" id="A0AAV3NGW3"/>
<evidence type="ECO:0000256" key="7">
    <source>
        <dbReference type="PROSITE-ProRule" id="PRU01240"/>
    </source>
</evidence>
<keyword evidence="5 7" id="KW-0720">Serine protease</keyword>
<evidence type="ECO:0000256" key="1">
    <source>
        <dbReference type="ARBA" id="ARBA00011073"/>
    </source>
</evidence>
<comment type="caution">
    <text evidence="11">The sequence shown here is derived from an EMBL/GenBank/DDBJ whole genome shotgun (WGS) entry which is preliminary data.</text>
</comment>
<keyword evidence="2 7" id="KW-0645">Protease</keyword>
<evidence type="ECO:0000256" key="2">
    <source>
        <dbReference type="ARBA" id="ARBA00022670"/>
    </source>
</evidence>
<dbReference type="Pfam" id="PF05922">
    <property type="entry name" value="Inhibitor_I9"/>
    <property type="match status" value="1"/>
</dbReference>
<feature type="domain" description="Inhibitor I9" evidence="9">
    <location>
        <begin position="38"/>
        <end position="113"/>
    </location>
</feature>
<protein>
    <submittedName>
        <fullName evidence="11">Serine protease</fullName>
    </submittedName>
</protein>
<dbReference type="Pfam" id="PF00082">
    <property type="entry name" value="Peptidase_S8"/>
    <property type="match status" value="1"/>
</dbReference>
<feature type="active site" description="Charge relay system" evidence="6 7">
    <location>
        <position position="547"/>
    </location>
</feature>
<comment type="similarity">
    <text evidence="1 7">Belongs to the peptidase S8 family.</text>
</comment>
<dbReference type="PRINTS" id="PR00723">
    <property type="entry name" value="SUBTILISIN"/>
</dbReference>
<gene>
    <name evidence="11" type="ORF">LIER_00305</name>
</gene>
<accession>A0AAV3NGW3</accession>
<dbReference type="Gene3D" id="2.60.40.2310">
    <property type="match status" value="1"/>
</dbReference>
<dbReference type="Gene3D" id="3.50.30.30">
    <property type="match status" value="1"/>
</dbReference>
<feature type="active site" description="Charge relay system" evidence="6 7">
    <location>
        <position position="154"/>
    </location>
</feature>
<evidence type="ECO:0000313" key="11">
    <source>
        <dbReference type="EMBL" id="GAA0138592.1"/>
    </source>
</evidence>
<dbReference type="InterPro" id="IPR037045">
    <property type="entry name" value="S8pro/Inhibitor_I9_sf"/>
</dbReference>
<dbReference type="InterPro" id="IPR000209">
    <property type="entry name" value="Peptidase_S8/S53_dom"/>
</dbReference>
<dbReference type="CDD" id="cd02120">
    <property type="entry name" value="PA_subtilisin_like"/>
    <property type="match status" value="1"/>
</dbReference>
<organism evidence="11 12">
    <name type="scientific">Lithospermum erythrorhizon</name>
    <name type="common">Purple gromwell</name>
    <name type="synonym">Lithospermum officinale var. erythrorhizon</name>
    <dbReference type="NCBI Taxonomy" id="34254"/>
    <lineage>
        <taxon>Eukaryota</taxon>
        <taxon>Viridiplantae</taxon>
        <taxon>Streptophyta</taxon>
        <taxon>Embryophyta</taxon>
        <taxon>Tracheophyta</taxon>
        <taxon>Spermatophyta</taxon>
        <taxon>Magnoliopsida</taxon>
        <taxon>eudicotyledons</taxon>
        <taxon>Gunneridae</taxon>
        <taxon>Pentapetalae</taxon>
        <taxon>asterids</taxon>
        <taxon>lamiids</taxon>
        <taxon>Boraginales</taxon>
        <taxon>Boraginaceae</taxon>
        <taxon>Boraginoideae</taxon>
        <taxon>Lithospermeae</taxon>
        <taxon>Lithospermum</taxon>
    </lineage>
</organism>
<evidence type="ECO:0000256" key="5">
    <source>
        <dbReference type="ARBA" id="ARBA00022825"/>
    </source>
</evidence>
<keyword evidence="12" id="KW-1185">Reference proteome</keyword>
<reference evidence="11 12" key="1">
    <citation type="submission" date="2024-01" db="EMBL/GenBank/DDBJ databases">
        <title>The complete chloroplast genome sequence of Lithospermum erythrorhizon: insights into the phylogenetic relationship among Boraginaceae species and the maternal lineages of purple gromwells.</title>
        <authorList>
            <person name="Okada T."/>
            <person name="Watanabe K."/>
        </authorList>
    </citation>
    <scope>NUCLEOTIDE SEQUENCE [LARGE SCALE GENOMIC DNA]</scope>
</reference>
<evidence type="ECO:0000259" key="10">
    <source>
        <dbReference type="Pfam" id="PF17766"/>
    </source>
</evidence>
<feature type="domain" description="Subtilisin-like protease fibronectin type-III" evidence="10">
    <location>
        <begin position="662"/>
        <end position="767"/>
    </location>
</feature>
<proteinExistence type="inferred from homology"/>
<dbReference type="GO" id="GO:0004252">
    <property type="term" value="F:serine-type endopeptidase activity"/>
    <property type="evidence" value="ECO:0007669"/>
    <property type="project" value="UniProtKB-UniRule"/>
</dbReference>
<dbReference type="Gene3D" id="3.40.50.200">
    <property type="entry name" value="Peptidase S8/S53 domain"/>
    <property type="match status" value="1"/>
</dbReference>
<dbReference type="InterPro" id="IPR034197">
    <property type="entry name" value="Peptidases_S8_3"/>
</dbReference>
<feature type="active site" description="Charge relay system" evidence="6 7">
    <location>
        <position position="228"/>
    </location>
</feature>
<feature type="domain" description="Peptidase S8/S53" evidence="8">
    <location>
        <begin position="145"/>
        <end position="586"/>
    </location>
</feature>
<dbReference type="CDD" id="cd04852">
    <property type="entry name" value="Peptidases_S8_3"/>
    <property type="match status" value="1"/>
</dbReference>
<dbReference type="GO" id="GO:0006508">
    <property type="term" value="P:proteolysis"/>
    <property type="evidence" value="ECO:0007669"/>
    <property type="project" value="UniProtKB-KW"/>
</dbReference>
<keyword evidence="4 7" id="KW-0378">Hydrolase</keyword>
<evidence type="ECO:0000256" key="3">
    <source>
        <dbReference type="ARBA" id="ARBA00022729"/>
    </source>
</evidence>
<dbReference type="InterPro" id="IPR023828">
    <property type="entry name" value="Peptidase_S8_Ser-AS"/>
</dbReference>
<dbReference type="InterPro" id="IPR036852">
    <property type="entry name" value="Peptidase_S8/S53_dom_sf"/>
</dbReference>
<sequence length="771" mass="84074">MAIPAFFNYFSIIVTFSTISLFSVPFQVHGSDDNFLLTYIVHTDSNARPFHFATQDHWYSFMIESLVDGDIESFPHPQRIFYTYDTVFEGFAARLTRFEANRFEGYPGVVDVREASRKLKLDTTHSAGFLGLNKEYGLWAESRFGEDVIIGIVDTGIWPESKSFDDRGLGPIPARWKGSCQDGTLFNSSLNCNRKLIGAKFFLHEEEEFIQSQVQVYFYQSPRDGDGHGSHTASTAAGAKVHGANIFGFADGTARGVAPKARIAMYKACSASNCEDTDILAAIESAVKDGVDVLSISVGGADMAYYENVIAIGTFAAMKRNIFVSSSAGNAGPTAYSVHNTAPWLTTVGAGSMDRTFPVEVHLGNNMSLVGSSLYGGEISDNNVPLLFLGNCSVLPYPRDVIGKIAVCNSSNFVAVRKSFGVQKAGGYGFIQLNFAPNGEMRAFPYILPSATLGYADSLKLLSYIKSTKNPIASFKRSRLTVVGENRAPVVLPFSARGPNIIVPEILKPDVIAPGLDILAAWPSNIPPTRLSDDPRRALFNTDSGTSMSCPHVAGLAALLRSMHPDWSPAAIRSALMTTATTVDDQYRSLAQYEDMSPAIPFSVGAGHVHPQLAADPGLVYDAGVSDYINFLCSLNYTEKQMRVFTSGSNNCSGANFKSPGDLNYPSFSVVFNSTKVQEFRRTLTHVGTQLPEVYKLKVDNPNAGKLNVTVMPEKLLFDESSKTQDYTVKFQSNVEVNTVTSMAENAAFGSISWESDLHVVRSPFAIMWNK</sequence>
<dbReference type="Pfam" id="PF17766">
    <property type="entry name" value="fn3_6"/>
    <property type="match status" value="1"/>
</dbReference>
<dbReference type="InterPro" id="IPR015500">
    <property type="entry name" value="Peptidase_S8_subtilisin-rel"/>
</dbReference>
<dbReference type="Gene3D" id="3.30.70.80">
    <property type="entry name" value="Peptidase S8 propeptide/proteinase inhibitor I9"/>
    <property type="match status" value="1"/>
</dbReference>